<evidence type="ECO:0000313" key="1">
    <source>
        <dbReference type="EMBL" id="QJA66838.1"/>
    </source>
</evidence>
<reference evidence="1" key="1">
    <citation type="submission" date="2020-03" db="EMBL/GenBank/DDBJ databases">
        <title>The deep terrestrial virosphere.</title>
        <authorList>
            <person name="Holmfeldt K."/>
            <person name="Nilsson E."/>
            <person name="Simone D."/>
            <person name="Lopez-Fernandez M."/>
            <person name="Wu X."/>
            <person name="de Brujin I."/>
            <person name="Lundin D."/>
            <person name="Andersson A."/>
            <person name="Bertilsson S."/>
            <person name="Dopson M."/>
        </authorList>
    </citation>
    <scope>NUCLEOTIDE SEQUENCE</scope>
    <source>
        <strain evidence="1">MM415B00326</strain>
    </source>
</reference>
<proteinExistence type="predicted"/>
<dbReference type="EMBL" id="MT141561">
    <property type="protein sequence ID" value="QJA66838.1"/>
    <property type="molecule type" value="Genomic_DNA"/>
</dbReference>
<dbReference type="AlphaFoldDB" id="A0A6M3JBV5"/>
<accession>A0A6M3JBV5</accession>
<protein>
    <submittedName>
        <fullName evidence="1">Uncharacterized protein</fullName>
    </submittedName>
</protein>
<organism evidence="1">
    <name type="scientific">viral metagenome</name>
    <dbReference type="NCBI Taxonomy" id="1070528"/>
    <lineage>
        <taxon>unclassified sequences</taxon>
        <taxon>metagenomes</taxon>
        <taxon>organismal metagenomes</taxon>
    </lineage>
</organism>
<gene>
    <name evidence="1" type="ORF">MM415B00326_0038</name>
</gene>
<sequence>MYAYMSYSFRARMERFYSYPRQADPARPIAGFERRNNVKENTNQKGKKYITDRY</sequence>
<name>A0A6M3JBV5_9ZZZZ</name>